<feature type="transmembrane region" description="Helical" evidence="1">
    <location>
        <begin position="59"/>
        <end position="82"/>
    </location>
</feature>
<keyword evidence="1" id="KW-0472">Membrane</keyword>
<gene>
    <name evidence="3" type="ORF">HNQ50_003795</name>
</gene>
<feature type="transmembrane region" description="Helical" evidence="1">
    <location>
        <begin position="89"/>
        <end position="111"/>
    </location>
</feature>
<evidence type="ECO:0000259" key="2">
    <source>
        <dbReference type="Pfam" id="PF04892"/>
    </source>
</evidence>
<dbReference type="EMBL" id="JACHHN010000009">
    <property type="protein sequence ID" value="MBB5193041.1"/>
    <property type="molecule type" value="Genomic_DNA"/>
</dbReference>
<evidence type="ECO:0000313" key="4">
    <source>
        <dbReference type="Proteomes" id="UP000543030"/>
    </source>
</evidence>
<dbReference type="RefSeq" id="WP_184102696.1">
    <property type="nucleotide sequence ID" value="NZ_JACHHN010000009.1"/>
</dbReference>
<feature type="transmembrane region" description="Helical" evidence="1">
    <location>
        <begin position="266"/>
        <end position="288"/>
    </location>
</feature>
<dbReference type="NCBIfam" id="NF037970">
    <property type="entry name" value="vanZ_1"/>
    <property type="match status" value="1"/>
</dbReference>
<feature type="transmembrane region" description="Helical" evidence="1">
    <location>
        <begin position="211"/>
        <end position="231"/>
    </location>
</feature>
<dbReference type="PANTHER" id="PTHR28008">
    <property type="entry name" value="DOMAIN PROTEIN, PUTATIVE (AFU_ORTHOLOGUE AFUA_3G10980)-RELATED"/>
    <property type="match status" value="1"/>
</dbReference>
<accession>A0A840RLQ4</accession>
<keyword evidence="4" id="KW-1185">Reference proteome</keyword>
<feature type="transmembrane region" description="Helical" evidence="1">
    <location>
        <begin position="123"/>
        <end position="142"/>
    </location>
</feature>
<feature type="transmembrane region" description="Helical" evidence="1">
    <location>
        <begin position="238"/>
        <end position="260"/>
    </location>
</feature>
<protein>
    <submittedName>
        <fullName evidence="3">VanZ family protein</fullName>
    </submittedName>
</protein>
<feature type="transmembrane region" description="Helical" evidence="1">
    <location>
        <begin position="295"/>
        <end position="315"/>
    </location>
</feature>
<dbReference type="Pfam" id="PF04892">
    <property type="entry name" value="VanZ"/>
    <property type="match status" value="1"/>
</dbReference>
<feature type="transmembrane region" description="Helical" evidence="1">
    <location>
        <begin position="154"/>
        <end position="175"/>
    </location>
</feature>
<reference evidence="3 4" key="1">
    <citation type="submission" date="2020-08" db="EMBL/GenBank/DDBJ databases">
        <title>Genomic Encyclopedia of Type Strains, Phase IV (KMG-IV): sequencing the most valuable type-strain genomes for metagenomic binning, comparative biology and taxonomic classification.</title>
        <authorList>
            <person name="Goeker M."/>
        </authorList>
    </citation>
    <scope>NUCLEOTIDE SEQUENCE [LARGE SCALE GENOMIC DNA]</scope>
    <source>
        <strain evidence="3 4">DSM 18233</strain>
    </source>
</reference>
<feature type="transmembrane region" description="Helical" evidence="1">
    <location>
        <begin position="335"/>
        <end position="363"/>
    </location>
</feature>
<organism evidence="3 4">
    <name type="scientific">Silvimonas terrae</name>
    <dbReference type="NCBI Taxonomy" id="300266"/>
    <lineage>
        <taxon>Bacteria</taxon>
        <taxon>Pseudomonadati</taxon>
        <taxon>Pseudomonadota</taxon>
        <taxon>Betaproteobacteria</taxon>
        <taxon>Neisseriales</taxon>
        <taxon>Chitinibacteraceae</taxon>
        <taxon>Silvimonas</taxon>
    </lineage>
</organism>
<feature type="transmembrane region" description="Helical" evidence="1">
    <location>
        <begin position="20"/>
        <end position="39"/>
    </location>
</feature>
<name>A0A840RLQ4_9NEIS</name>
<keyword evidence="1" id="KW-0812">Transmembrane</keyword>
<dbReference type="PANTHER" id="PTHR28008:SF1">
    <property type="entry name" value="DOMAIN PROTEIN, PUTATIVE (AFU_ORTHOLOGUE AFUA_3G10980)-RELATED"/>
    <property type="match status" value="1"/>
</dbReference>
<comment type="caution">
    <text evidence="3">The sequence shown here is derived from an EMBL/GenBank/DDBJ whole genome shotgun (WGS) entry which is preliminary data.</text>
</comment>
<dbReference type="InterPro" id="IPR006976">
    <property type="entry name" value="VanZ-like"/>
</dbReference>
<feature type="domain" description="VanZ-like" evidence="2">
    <location>
        <begin position="24"/>
        <end position="140"/>
    </location>
</feature>
<dbReference type="Proteomes" id="UP000543030">
    <property type="component" value="Unassembled WGS sequence"/>
</dbReference>
<keyword evidence="1" id="KW-1133">Transmembrane helix</keyword>
<dbReference type="AlphaFoldDB" id="A0A840RLQ4"/>
<evidence type="ECO:0000256" key="1">
    <source>
        <dbReference type="SAM" id="Phobius"/>
    </source>
</evidence>
<sequence length="371" mass="41998">MRAHPPISFLAHRNAPTRVARYFFWCYLLVVLLVSFYPFTGWRFTGEPILAFYTYPLPYYFTFFDNLINVLAYIPLGLSAGLALRRWRWASPVMAVLIGTGTSCFVEFVQQFIPSRVASNLDILSNSSGAMIGAAIALLLMLRRSQRRWLVFRHSYLFPGAAAEWGMVWLGLWLITQFDPSVPFFGVVDEPRGIPQPILAPLNNPALFLDLLEGSGMMLNTVGVCLFVSVLMRHSRQAPWAVATLLASVLASKIVFASFMLKWADFFSWINHNVVLGGLAALPLLAVLLQLKRPWRALVGALCLFCTVLVSWMWPLSPQLSAILPLFRWNYGHLMHFRGLAALISDLWPYGTMLFLLGFAVMWRGENEPDW</sequence>
<evidence type="ECO:0000313" key="3">
    <source>
        <dbReference type="EMBL" id="MBB5193041.1"/>
    </source>
</evidence>
<proteinExistence type="predicted"/>